<evidence type="ECO:0000313" key="2">
    <source>
        <dbReference type="EMBL" id="MBE9215287.1"/>
    </source>
</evidence>
<organism evidence="2 3">
    <name type="scientific">Plectonema cf. radiosum LEGE 06105</name>
    <dbReference type="NCBI Taxonomy" id="945769"/>
    <lineage>
        <taxon>Bacteria</taxon>
        <taxon>Bacillati</taxon>
        <taxon>Cyanobacteriota</taxon>
        <taxon>Cyanophyceae</taxon>
        <taxon>Oscillatoriophycideae</taxon>
        <taxon>Oscillatoriales</taxon>
        <taxon>Microcoleaceae</taxon>
        <taxon>Plectonema</taxon>
    </lineage>
</organism>
<reference evidence="2" key="1">
    <citation type="submission" date="2020-10" db="EMBL/GenBank/DDBJ databases">
        <authorList>
            <person name="Castelo-Branco R."/>
            <person name="Eusebio N."/>
            <person name="Adriana R."/>
            <person name="Vieira A."/>
            <person name="Brugerolle De Fraissinette N."/>
            <person name="Rezende De Castro R."/>
            <person name="Schneider M.P."/>
            <person name="Vasconcelos V."/>
            <person name="Leao P.N."/>
        </authorList>
    </citation>
    <scope>NUCLEOTIDE SEQUENCE</scope>
    <source>
        <strain evidence="2">LEGE 06105</strain>
    </source>
</reference>
<accession>A0A8J7K3H5</accession>
<evidence type="ECO:0000256" key="1">
    <source>
        <dbReference type="SAM" id="Phobius"/>
    </source>
</evidence>
<sequence>MSLKKIKGFWMIVSAFIPIFWIIICISIFFDMSHLINSTVNQINSTFIGIVSTLEQTTDSLNISVEPIGNLETTLSQVSQRIVTIPVEIKIPEIKIPDTKLPIKLPSIPGFDIPVPGLKDTKNILAENFVILSKINEAIGNIPDIRQIQGYYQEMLLEVQDLAKDLQIIAIKILALILFGAAIIIPLLIRLLITPYLKWTHARVRKGWELISNS</sequence>
<feature type="transmembrane region" description="Helical" evidence="1">
    <location>
        <begin position="169"/>
        <end position="193"/>
    </location>
</feature>
<evidence type="ECO:0000313" key="3">
    <source>
        <dbReference type="Proteomes" id="UP000620559"/>
    </source>
</evidence>
<dbReference type="AlphaFoldDB" id="A0A8J7K3H5"/>
<keyword evidence="1" id="KW-0472">Membrane</keyword>
<gene>
    <name evidence="2" type="ORF">IQ247_21930</name>
</gene>
<dbReference type="Proteomes" id="UP000620559">
    <property type="component" value="Unassembled WGS sequence"/>
</dbReference>
<dbReference type="EMBL" id="JADEWL010000093">
    <property type="protein sequence ID" value="MBE9215287.1"/>
    <property type="molecule type" value="Genomic_DNA"/>
</dbReference>
<protein>
    <submittedName>
        <fullName evidence="2">Uncharacterized protein</fullName>
    </submittedName>
</protein>
<comment type="caution">
    <text evidence="2">The sequence shown here is derived from an EMBL/GenBank/DDBJ whole genome shotgun (WGS) entry which is preliminary data.</text>
</comment>
<keyword evidence="3" id="KW-1185">Reference proteome</keyword>
<keyword evidence="1" id="KW-1133">Transmembrane helix</keyword>
<dbReference type="RefSeq" id="WP_193923319.1">
    <property type="nucleotide sequence ID" value="NZ_JADEWL010000093.1"/>
</dbReference>
<name>A0A8J7K3H5_9CYAN</name>
<keyword evidence="1" id="KW-0812">Transmembrane</keyword>
<proteinExistence type="predicted"/>
<feature type="transmembrane region" description="Helical" evidence="1">
    <location>
        <begin position="9"/>
        <end position="30"/>
    </location>
</feature>